<dbReference type="STRING" id="1276538.A0A1X7RWT6"/>
<keyword evidence="4" id="KW-0456">Lyase</keyword>
<feature type="region of interest" description="Disordered" evidence="6">
    <location>
        <begin position="386"/>
        <end position="406"/>
    </location>
</feature>
<evidence type="ECO:0000256" key="1">
    <source>
        <dbReference type="ARBA" id="ARBA00022723"/>
    </source>
</evidence>
<dbReference type="CDD" id="cd01941">
    <property type="entry name" value="YeiC_kinase_like"/>
    <property type="match status" value="1"/>
</dbReference>
<proteinExistence type="inferred from homology"/>
<dbReference type="PANTHER" id="PTHR42909:SF1">
    <property type="entry name" value="CARBOHYDRATE KINASE PFKB DOMAIN-CONTAINING PROTEIN"/>
    <property type="match status" value="1"/>
</dbReference>
<keyword evidence="2" id="KW-0378">Hydrolase</keyword>
<keyword evidence="5" id="KW-0326">Glycosidase</keyword>
<dbReference type="InterPro" id="IPR022830">
    <property type="entry name" value="Indigdn_synthA-like"/>
</dbReference>
<evidence type="ECO:0000313" key="9">
    <source>
        <dbReference type="Proteomes" id="UP000215127"/>
    </source>
</evidence>
<dbReference type="InterPro" id="IPR029056">
    <property type="entry name" value="Ribokinase-like"/>
</dbReference>
<dbReference type="Gene3D" id="3.40.1190.20">
    <property type="match status" value="1"/>
</dbReference>
<dbReference type="AlphaFoldDB" id="A0A1X7RWT6"/>
<dbReference type="SUPFAM" id="SSF53613">
    <property type="entry name" value="Ribokinase-like"/>
    <property type="match status" value="1"/>
</dbReference>
<dbReference type="SUPFAM" id="SSF110581">
    <property type="entry name" value="Indigoidine synthase A-like"/>
    <property type="match status" value="1"/>
</dbReference>
<dbReference type="InterPro" id="IPR007342">
    <property type="entry name" value="PsuG"/>
</dbReference>
<dbReference type="GO" id="GO:0004730">
    <property type="term" value="F:pseudouridylate synthase activity"/>
    <property type="evidence" value="ECO:0007669"/>
    <property type="project" value="InterPro"/>
</dbReference>
<evidence type="ECO:0000256" key="2">
    <source>
        <dbReference type="ARBA" id="ARBA00022801"/>
    </source>
</evidence>
<organism evidence="8 9">
    <name type="scientific">Zymoseptoria tritici (strain ST99CH_3D7)</name>
    <dbReference type="NCBI Taxonomy" id="1276538"/>
    <lineage>
        <taxon>Eukaryota</taxon>
        <taxon>Fungi</taxon>
        <taxon>Dikarya</taxon>
        <taxon>Ascomycota</taxon>
        <taxon>Pezizomycotina</taxon>
        <taxon>Dothideomycetes</taxon>
        <taxon>Dothideomycetidae</taxon>
        <taxon>Mycosphaerellales</taxon>
        <taxon>Mycosphaerellaceae</taxon>
        <taxon>Zymoseptoria</taxon>
    </lineage>
</organism>
<evidence type="ECO:0000256" key="6">
    <source>
        <dbReference type="SAM" id="MobiDB-lite"/>
    </source>
</evidence>
<dbReference type="Pfam" id="PF04227">
    <property type="entry name" value="Indigoidine_A"/>
    <property type="match status" value="1"/>
</dbReference>
<keyword evidence="3" id="KW-0464">Manganese</keyword>
<dbReference type="EMBL" id="LT853697">
    <property type="protein sequence ID" value="SMQ51906.1"/>
    <property type="molecule type" value="Genomic_DNA"/>
</dbReference>
<evidence type="ECO:0000256" key="3">
    <source>
        <dbReference type="ARBA" id="ARBA00023211"/>
    </source>
</evidence>
<evidence type="ECO:0000256" key="4">
    <source>
        <dbReference type="ARBA" id="ARBA00023239"/>
    </source>
</evidence>
<evidence type="ECO:0000313" key="8">
    <source>
        <dbReference type="EMBL" id="SMQ51906.1"/>
    </source>
</evidence>
<dbReference type="GO" id="GO:0046872">
    <property type="term" value="F:metal ion binding"/>
    <property type="evidence" value="ECO:0007669"/>
    <property type="project" value="UniProtKB-KW"/>
</dbReference>
<gene>
    <name evidence="8" type="ORF">ZT3D7_G7059</name>
</gene>
<dbReference type="Pfam" id="PF00294">
    <property type="entry name" value="PfkB"/>
    <property type="match status" value="1"/>
</dbReference>
<protein>
    <recommendedName>
        <fullName evidence="7">Carbohydrate kinase PfkB domain-containing protein</fullName>
    </recommendedName>
</protein>
<feature type="domain" description="Carbohydrate kinase PfkB" evidence="7">
    <location>
        <begin position="427"/>
        <end position="632"/>
    </location>
</feature>
<dbReference type="HAMAP" id="MF_01876">
    <property type="entry name" value="PsiMP_glycosidase"/>
    <property type="match status" value="1"/>
</dbReference>
<reference evidence="8 9" key="1">
    <citation type="submission" date="2016-06" db="EMBL/GenBank/DDBJ databases">
        <authorList>
            <person name="Kjaerup R.B."/>
            <person name="Dalgaard T.S."/>
            <person name="Juul-Madsen H.R."/>
        </authorList>
    </citation>
    <scope>NUCLEOTIDE SEQUENCE [LARGE SCALE GENOMIC DNA]</scope>
</reference>
<dbReference type="Proteomes" id="UP000215127">
    <property type="component" value="Chromosome 6"/>
</dbReference>
<dbReference type="InterPro" id="IPR011611">
    <property type="entry name" value="PfkB_dom"/>
</dbReference>
<sequence>MAALSWLCRTGRTMTARGHVFNSTFITRRTIASNSRFFQVSEEIRQAISEKKPVVALETTIYTHGYPYPTNIKLAARLEELVRQHGGVPATIGILDGVARVGLAADELTRLASSPGCPNVLKISRRDLCFALGLKDANGNPFNGGTTIAGTSVLAHMAGIKIFATGGLGGVHRGAEQTMDVSADLTELGRTPITVISAGCKSFLDIAKTLEVLETQGVAVATFADGRSGSVDFPAFYSRDSGVPSPVTLQNEMDAARVIYAQHALGLQSGMHFANPIPEEHEIPFAKMEVAIAEALQAAKAAGQIGARATPFILDKIKRITGSKSVEANTALVEANIIRGTKVAVALQQLERDGMGDHALNETQSTVTGPAASNYSPQGVPISYASAGQFSSSPTTPSHRISSATLTSPEQRADIFVAGSLAVDLACDFTPRSSSSHTPALQTSNPARIAQSLGGVGHNVAYAAHLMGSNVRLCSAVGSDLTGKAALEALTTAGLSTAGIATFSADSGARTAQYIAINDAHKDLVVAMADMSILEIPSTTSSIIKTTFDHFWLPQLQTSRATHVVLDGNWPAEYLTLWLRAARTFNAQVLFEPVSTTKSTIPFQLTGEDTLSTFPTPSIHLSTPNIHELTSMHAVARSAGLMDREDWWSVIDALGIPSTGARTAFAMATSSALVDQGVPQQAVQLLPFIPTLLTKLGAEGVLLTQLLSANDPRLTSPEARPYIVSRCRNGTEDSLGVGGVYMRLFPPAERVPAEEVVSVNSVGDTFAGVLVAGLAKAKREGREARVEDLVGVAQRAAVVTLRSEGGVGKDVSKMRAEL</sequence>
<dbReference type="PANTHER" id="PTHR42909">
    <property type="entry name" value="ZGC:136858"/>
    <property type="match status" value="1"/>
</dbReference>
<evidence type="ECO:0000256" key="5">
    <source>
        <dbReference type="ARBA" id="ARBA00023295"/>
    </source>
</evidence>
<evidence type="ECO:0000259" key="7">
    <source>
        <dbReference type="Pfam" id="PF00294"/>
    </source>
</evidence>
<keyword evidence="1" id="KW-0479">Metal-binding</keyword>
<name>A0A1X7RWT6_ZYMT9</name>
<dbReference type="GO" id="GO:0005737">
    <property type="term" value="C:cytoplasm"/>
    <property type="evidence" value="ECO:0007669"/>
    <property type="project" value="TreeGrafter"/>
</dbReference>
<dbReference type="Gene3D" id="3.40.1790.10">
    <property type="entry name" value="Indigoidine synthase domain"/>
    <property type="match status" value="1"/>
</dbReference>
<accession>A0A1X7RWT6</accession>
<keyword evidence="9" id="KW-1185">Reference proteome</keyword>
<dbReference type="GO" id="GO:0016798">
    <property type="term" value="F:hydrolase activity, acting on glycosyl bonds"/>
    <property type="evidence" value="ECO:0007669"/>
    <property type="project" value="UniProtKB-KW"/>
</dbReference>